<feature type="region of interest" description="Disordered" evidence="1">
    <location>
        <begin position="20"/>
        <end position="48"/>
    </location>
</feature>
<comment type="caution">
    <text evidence="3">The sequence shown here is derived from an EMBL/GenBank/DDBJ whole genome shotgun (WGS) entry which is preliminary data.</text>
</comment>
<dbReference type="EMBL" id="JBHRXV010000004">
    <property type="protein sequence ID" value="MFC3712519.1"/>
    <property type="molecule type" value="Genomic_DNA"/>
</dbReference>
<evidence type="ECO:0000256" key="2">
    <source>
        <dbReference type="SAM" id="SignalP"/>
    </source>
</evidence>
<organism evidence="3 4">
    <name type="scientific">Sphingoaurantiacus capsulatus</name>
    <dbReference type="NCBI Taxonomy" id="1771310"/>
    <lineage>
        <taxon>Bacteria</taxon>
        <taxon>Pseudomonadati</taxon>
        <taxon>Pseudomonadota</taxon>
        <taxon>Alphaproteobacteria</taxon>
        <taxon>Sphingomonadales</taxon>
        <taxon>Sphingosinicellaceae</taxon>
        <taxon>Sphingoaurantiacus</taxon>
    </lineage>
</organism>
<dbReference type="SUPFAM" id="SSF143744">
    <property type="entry name" value="GlcG-like"/>
    <property type="match status" value="2"/>
</dbReference>
<dbReference type="InterPro" id="IPR038084">
    <property type="entry name" value="PduO/GlcC-like_sf"/>
</dbReference>
<dbReference type="Proteomes" id="UP001595615">
    <property type="component" value="Unassembled WGS sequence"/>
</dbReference>
<evidence type="ECO:0000256" key="1">
    <source>
        <dbReference type="SAM" id="MobiDB-lite"/>
    </source>
</evidence>
<feature type="chain" id="PRO_5046123723" evidence="2">
    <location>
        <begin position="20"/>
        <end position="666"/>
    </location>
</feature>
<accession>A0ABV7X8Q3</accession>
<gene>
    <name evidence="3" type="ORF">ACFOMD_08060</name>
</gene>
<protein>
    <submittedName>
        <fullName evidence="3">Heme-binding protein</fullName>
    </submittedName>
</protein>
<sequence>MRRARAVALLASVAFAVSSCGGGGGGSSTPAPTPSPSPSPTPTPSGGLFAAPAAEALTVADVQRIISQAAEEAAARSTPSVIAVTDRVGNVLAVFAMNGARATAKLRASRSGTNTDLEGVDVPAGAGAIAKAITGAYLSSSGNAFSTRTASMIVQEHFPPSRGTAGLESGPLFGVQFSQLPCSDLASRFAAGGGPAAFIGPKRSPLGLAADAGGFPLYKNGVVVGGIGVMADGDYGFDTEILDTDDDAEEIIATAGLTGFEAPTEIRADRVSVDGTTLRYSDATPAALRSTPASARPFATIAATLGTLAPVIGYSAGAIIAGQTYGTEGSGVRRATTAEYANSDVFVLTDGSGANRYPPRAGTDGANALTAAEVRSVLGEAFTVMSRARAQIRRPLDSRAQVSISMVDTNGNVLGLVRSPDAPIFGIDVSLQKARTAMFFSGSFAGADLLAAQRNPALATGADANVSAFVARTRTFLNDPAALTGQKAITARAIGNLARPYFPDGELGRPNGPLSRPIANWSPLSTGLQSALVFDNLAQHVGHVVSGGTSPDTPAACTFLPAPSAAGPRLRNGIQIFPGAVPVYRGTTLVGAIGVSGDGIDQDDMISFLGTHNAGVGGANVRNADPVSRSDTIVVDVNPGTARLRYVGCPFAPFLDSADQSACNGK</sequence>
<keyword evidence="4" id="KW-1185">Reference proteome</keyword>
<name>A0ABV7X8Q3_9SPHN</name>
<proteinExistence type="predicted"/>
<dbReference type="Pfam" id="PF03928">
    <property type="entry name" value="HbpS-like"/>
    <property type="match status" value="2"/>
</dbReference>
<dbReference type="PANTHER" id="PTHR34309">
    <property type="entry name" value="SLR1406 PROTEIN"/>
    <property type="match status" value="1"/>
</dbReference>
<dbReference type="PANTHER" id="PTHR34309:SF1">
    <property type="entry name" value="PROTEIN GLCG"/>
    <property type="match status" value="1"/>
</dbReference>
<dbReference type="Gene3D" id="3.30.450.150">
    <property type="entry name" value="Haem-degrading domain"/>
    <property type="match status" value="2"/>
</dbReference>
<keyword evidence="2" id="KW-0732">Signal</keyword>
<dbReference type="InterPro" id="IPR052517">
    <property type="entry name" value="GlcG_carb_metab_protein"/>
</dbReference>
<evidence type="ECO:0000313" key="3">
    <source>
        <dbReference type="EMBL" id="MFC3712519.1"/>
    </source>
</evidence>
<reference evidence="4" key="1">
    <citation type="journal article" date="2019" name="Int. J. Syst. Evol. Microbiol.">
        <title>The Global Catalogue of Microorganisms (GCM) 10K type strain sequencing project: providing services to taxonomists for standard genome sequencing and annotation.</title>
        <authorList>
            <consortium name="The Broad Institute Genomics Platform"/>
            <consortium name="The Broad Institute Genome Sequencing Center for Infectious Disease"/>
            <person name="Wu L."/>
            <person name="Ma J."/>
        </authorList>
    </citation>
    <scope>NUCLEOTIDE SEQUENCE [LARGE SCALE GENOMIC DNA]</scope>
    <source>
        <strain evidence="4">KCTC 42644</strain>
    </source>
</reference>
<feature type="signal peptide" evidence="2">
    <location>
        <begin position="1"/>
        <end position="19"/>
    </location>
</feature>
<dbReference type="InterPro" id="IPR005624">
    <property type="entry name" value="PduO/GlcC-like"/>
</dbReference>
<dbReference type="PROSITE" id="PS51257">
    <property type="entry name" value="PROKAR_LIPOPROTEIN"/>
    <property type="match status" value="1"/>
</dbReference>
<evidence type="ECO:0000313" key="4">
    <source>
        <dbReference type="Proteomes" id="UP001595615"/>
    </source>
</evidence>
<dbReference type="RefSeq" id="WP_380859533.1">
    <property type="nucleotide sequence ID" value="NZ_JBHRXV010000004.1"/>
</dbReference>
<feature type="compositionally biased region" description="Pro residues" evidence="1">
    <location>
        <begin position="31"/>
        <end position="43"/>
    </location>
</feature>